<dbReference type="Proteomes" id="UP000660729">
    <property type="component" value="Unassembled WGS sequence"/>
</dbReference>
<comment type="similarity">
    <text evidence="1">Belongs to the multicopper oxidase family.</text>
</comment>
<evidence type="ECO:0000256" key="4">
    <source>
        <dbReference type="ARBA" id="ARBA00023002"/>
    </source>
</evidence>
<evidence type="ECO:0000256" key="3">
    <source>
        <dbReference type="ARBA" id="ARBA00022729"/>
    </source>
</evidence>
<dbReference type="GO" id="GO:0033573">
    <property type="term" value="C:high-affinity iron permease complex"/>
    <property type="evidence" value="ECO:0007669"/>
    <property type="project" value="TreeGrafter"/>
</dbReference>
<feature type="domain" description="Plastocyanin-like" evidence="11">
    <location>
        <begin position="32"/>
        <end position="148"/>
    </location>
</feature>
<keyword evidence="13" id="KW-1185">Reference proteome</keyword>
<keyword evidence="7" id="KW-0472">Membrane</keyword>
<keyword evidence="5" id="KW-0186">Copper</keyword>
<dbReference type="GO" id="GO:0004322">
    <property type="term" value="F:ferroxidase activity"/>
    <property type="evidence" value="ECO:0007669"/>
    <property type="project" value="TreeGrafter"/>
</dbReference>
<evidence type="ECO:0000256" key="5">
    <source>
        <dbReference type="ARBA" id="ARBA00023008"/>
    </source>
</evidence>
<sequence>MARTPLTACITLLATVIATITDAAAVTHNFNVSWVTANPDGRAERQVIGINGQWPLPVIEVNKGDRLIVNMHNDLGDKNASIHWHGMYQNGTNSMDGASMVTQGPVPPGYDFTYNFTVDQNGTYWYHCHVDFCYPDGYRQAFIVHDKDAYFLDEVEEDLTITMSDWYHELTEELAPSFLSLYNPTGAEPIPGSFLFNDTFNTSIPVKPNKTYLLRVINLGAFVAQYFYIENHTLTIVEIDGVYTEPTQAEIIYVSVAQRYAVLVTTKNSTEKNFPIVTIADSTLLDTIPPDLRLNNTNWLEYNSAAEHPQADITVSQSSDLVPFDDLTLIPYDRMPLLTNPDLTLNLTMSLGDLENGLNYAFIDDISYTAAKVPTLYTVMSSGNLSSDSKIYGDFTHSMILQHNQVVEIILNNDDTGSHPFHLHGHNFQLIDRYPALNGPNFYSLESAPAGVVYTGNTSAMPTYPTRRDTFVLPPQGYWVIRFVADNPGVWFFHCHIDWHLSQGLGMLMIEAPEILQTQKSSIPQQHFDVAKAAGVGIQGNAAGNTEDFLDLDGQNVQQGNIAAGFTTRGFVAMVFSCLNAVLGLVAISVYGFLEPKRKKDLGWHRAGEVVDRGEENRGVLGGGGKAGETEGEGKKVSHPGVQRLQSAEISE</sequence>
<dbReference type="EMBL" id="JABCIY010000213">
    <property type="protein sequence ID" value="KAF7188186.1"/>
    <property type="molecule type" value="Genomic_DNA"/>
</dbReference>
<evidence type="ECO:0000256" key="2">
    <source>
        <dbReference type="ARBA" id="ARBA00022723"/>
    </source>
</evidence>
<dbReference type="GO" id="GO:0010106">
    <property type="term" value="P:cellular response to iron ion starvation"/>
    <property type="evidence" value="ECO:0007669"/>
    <property type="project" value="TreeGrafter"/>
</dbReference>
<evidence type="ECO:0000256" key="6">
    <source>
        <dbReference type="SAM" id="MobiDB-lite"/>
    </source>
</evidence>
<keyword evidence="4" id="KW-0560">Oxidoreductase</keyword>
<dbReference type="GO" id="GO:0005507">
    <property type="term" value="F:copper ion binding"/>
    <property type="evidence" value="ECO:0007669"/>
    <property type="project" value="InterPro"/>
</dbReference>
<dbReference type="SUPFAM" id="SSF49503">
    <property type="entry name" value="Cupredoxins"/>
    <property type="match status" value="3"/>
</dbReference>
<gene>
    <name evidence="12" type="ORF">HII31_10471</name>
</gene>
<dbReference type="Pfam" id="PF00394">
    <property type="entry name" value="Cu-oxidase"/>
    <property type="match status" value="1"/>
</dbReference>
<dbReference type="Pfam" id="PF07732">
    <property type="entry name" value="Cu-oxidase_3"/>
    <property type="match status" value="1"/>
</dbReference>
<keyword evidence="7" id="KW-1133">Transmembrane helix</keyword>
<dbReference type="GO" id="GO:0033215">
    <property type="term" value="P:reductive iron assimilation"/>
    <property type="evidence" value="ECO:0007669"/>
    <property type="project" value="TreeGrafter"/>
</dbReference>
<evidence type="ECO:0000256" key="8">
    <source>
        <dbReference type="SAM" id="SignalP"/>
    </source>
</evidence>
<feature type="domain" description="Plastocyanin-like" evidence="10">
    <location>
        <begin position="369"/>
        <end position="513"/>
    </location>
</feature>
<dbReference type="PROSITE" id="PS00079">
    <property type="entry name" value="MULTICOPPER_OXIDASE1"/>
    <property type="match status" value="1"/>
</dbReference>
<feature type="transmembrane region" description="Helical" evidence="7">
    <location>
        <begin position="571"/>
        <end position="594"/>
    </location>
</feature>
<feature type="signal peptide" evidence="8">
    <location>
        <begin position="1"/>
        <end position="25"/>
    </location>
</feature>
<evidence type="ECO:0000259" key="10">
    <source>
        <dbReference type="Pfam" id="PF07731"/>
    </source>
</evidence>
<dbReference type="InterPro" id="IPR002355">
    <property type="entry name" value="Cu_oxidase_Cu_BS"/>
</dbReference>
<dbReference type="PANTHER" id="PTHR11709:SF361">
    <property type="entry name" value="IRON TRANSPORT MULTICOPPER OXIDASE FET3"/>
    <property type="match status" value="1"/>
</dbReference>
<comment type="caution">
    <text evidence="12">The sequence shown here is derived from an EMBL/GenBank/DDBJ whole genome shotgun (WGS) entry which is preliminary data.</text>
</comment>
<dbReference type="CDD" id="cd13877">
    <property type="entry name" value="CuRO_2_Fet3p_like"/>
    <property type="match status" value="1"/>
</dbReference>
<dbReference type="PROSITE" id="PS00080">
    <property type="entry name" value="MULTICOPPER_OXIDASE2"/>
    <property type="match status" value="1"/>
</dbReference>
<evidence type="ECO:0000259" key="11">
    <source>
        <dbReference type="Pfam" id="PF07732"/>
    </source>
</evidence>
<dbReference type="InterPro" id="IPR001117">
    <property type="entry name" value="Cu-oxidase_2nd"/>
</dbReference>
<accession>A0A8H6RBQ4</accession>
<dbReference type="Pfam" id="PF07731">
    <property type="entry name" value="Cu-oxidase_2"/>
    <property type="match status" value="1"/>
</dbReference>
<dbReference type="InterPro" id="IPR011707">
    <property type="entry name" value="Cu-oxidase-like_N"/>
</dbReference>
<feature type="region of interest" description="Disordered" evidence="6">
    <location>
        <begin position="613"/>
        <end position="652"/>
    </location>
</feature>
<dbReference type="PANTHER" id="PTHR11709">
    <property type="entry name" value="MULTI-COPPER OXIDASE"/>
    <property type="match status" value="1"/>
</dbReference>
<dbReference type="InterPro" id="IPR033138">
    <property type="entry name" value="Cu_oxidase_CS"/>
</dbReference>
<proteinExistence type="inferred from homology"/>
<feature type="domain" description="Plastocyanin-like" evidence="9">
    <location>
        <begin position="157"/>
        <end position="304"/>
    </location>
</feature>
<protein>
    <submittedName>
        <fullName evidence="12">Iron transport multicopper oxidase FET3</fullName>
    </submittedName>
</protein>
<reference evidence="12" key="1">
    <citation type="submission" date="2020-04" db="EMBL/GenBank/DDBJ databases">
        <title>Draft genome resource of the tomato pathogen Pseudocercospora fuligena.</title>
        <authorList>
            <person name="Zaccaron A."/>
        </authorList>
    </citation>
    <scope>NUCLEOTIDE SEQUENCE</scope>
    <source>
        <strain evidence="12">PF001</strain>
    </source>
</reference>
<feature type="chain" id="PRO_5034308311" evidence="8">
    <location>
        <begin position="26"/>
        <end position="652"/>
    </location>
</feature>
<evidence type="ECO:0000313" key="13">
    <source>
        <dbReference type="Proteomes" id="UP000660729"/>
    </source>
</evidence>
<dbReference type="InterPro" id="IPR044130">
    <property type="entry name" value="CuRO_2_Fet3-like"/>
</dbReference>
<keyword evidence="7" id="KW-0812">Transmembrane</keyword>
<dbReference type="CDD" id="cd13851">
    <property type="entry name" value="CuRO_1_Fet3p"/>
    <property type="match status" value="1"/>
</dbReference>
<dbReference type="OrthoDB" id="2121828at2759"/>
<dbReference type="InterPro" id="IPR008972">
    <property type="entry name" value="Cupredoxin"/>
</dbReference>
<organism evidence="12 13">
    <name type="scientific">Pseudocercospora fuligena</name>
    <dbReference type="NCBI Taxonomy" id="685502"/>
    <lineage>
        <taxon>Eukaryota</taxon>
        <taxon>Fungi</taxon>
        <taxon>Dikarya</taxon>
        <taxon>Ascomycota</taxon>
        <taxon>Pezizomycotina</taxon>
        <taxon>Dothideomycetes</taxon>
        <taxon>Dothideomycetidae</taxon>
        <taxon>Mycosphaerellales</taxon>
        <taxon>Mycosphaerellaceae</taxon>
        <taxon>Pseudocercospora</taxon>
    </lineage>
</organism>
<name>A0A8H6RBQ4_9PEZI</name>
<evidence type="ECO:0000256" key="7">
    <source>
        <dbReference type="SAM" id="Phobius"/>
    </source>
</evidence>
<evidence type="ECO:0000256" key="1">
    <source>
        <dbReference type="ARBA" id="ARBA00010609"/>
    </source>
</evidence>
<evidence type="ECO:0000313" key="12">
    <source>
        <dbReference type="EMBL" id="KAF7188186.1"/>
    </source>
</evidence>
<dbReference type="AlphaFoldDB" id="A0A8H6RBQ4"/>
<dbReference type="InterPro" id="IPR045087">
    <property type="entry name" value="Cu-oxidase_fam"/>
</dbReference>
<keyword evidence="2" id="KW-0479">Metal-binding</keyword>
<keyword evidence="3 8" id="KW-0732">Signal</keyword>
<dbReference type="Gene3D" id="2.60.40.420">
    <property type="entry name" value="Cupredoxins - blue copper proteins"/>
    <property type="match status" value="3"/>
</dbReference>
<dbReference type="InterPro" id="IPR011706">
    <property type="entry name" value="Cu-oxidase_C"/>
</dbReference>
<evidence type="ECO:0000259" key="9">
    <source>
        <dbReference type="Pfam" id="PF00394"/>
    </source>
</evidence>